<evidence type="ECO:0000256" key="6">
    <source>
        <dbReference type="ARBA" id="ARBA00022741"/>
    </source>
</evidence>
<keyword evidence="14" id="KW-1185">Reference proteome</keyword>
<name>A0A0F8DMD9_CERFI</name>
<comment type="subcellular location">
    <subcellularLocation>
        <location evidence="1">Membrane</location>
        <topology evidence="1">Multi-pass membrane protein</topology>
    </subcellularLocation>
</comment>
<keyword evidence="6" id="KW-0547">Nucleotide-binding</keyword>
<dbReference type="GO" id="GO:0005524">
    <property type="term" value="F:ATP binding"/>
    <property type="evidence" value="ECO:0007669"/>
    <property type="project" value="UniProtKB-KW"/>
</dbReference>
<keyword evidence="8 11" id="KW-1133">Transmembrane helix</keyword>
<keyword evidence="7" id="KW-0067">ATP-binding</keyword>
<organism evidence="13 14">
    <name type="scientific">Ceratocystis fimbriata f. sp. platani</name>
    <dbReference type="NCBI Taxonomy" id="88771"/>
    <lineage>
        <taxon>Eukaryota</taxon>
        <taxon>Fungi</taxon>
        <taxon>Dikarya</taxon>
        <taxon>Ascomycota</taxon>
        <taxon>Pezizomycotina</taxon>
        <taxon>Sordariomycetes</taxon>
        <taxon>Hypocreomycetidae</taxon>
        <taxon>Microascales</taxon>
        <taxon>Ceratocystidaceae</taxon>
        <taxon>Ceratocystis</taxon>
    </lineage>
</organism>
<feature type="transmembrane region" description="Helical" evidence="11">
    <location>
        <begin position="1073"/>
        <end position="1098"/>
    </location>
</feature>
<dbReference type="GO" id="GO:0005319">
    <property type="term" value="F:lipid transporter activity"/>
    <property type="evidence" value="ECO:0007669"/>
    <property type="project" value="TreeGrafter"/>
</dbReference>
<feature type="transmembrane region" description="Helical" evidence="11">
    <location>
        <begin position="999"/>
        <end position="1020"/>
    </location>
</feature>
<evidence type="ECO:0000256" key="8">
    <source>
        <dbReference type="ARBA" id="ARBA00022989"/>
    </source>
</evidence>
<feature type="region of interest" description="Disordered" evidence="10">
    <location>
        <begin position="775"/>
        <end position="802"/>
    </location>
</feature>
<dbReference type="PANTHER" id="PTHR19229:SF36">
    <property type="entry name" value="ATP-BINDING CASSETTE SUB-FAMILY A MEMBER 2"/>
    <property type="match status" value="1"/>
</dbReference>
<dbReference type="SUPFAM" id="SSF52540">
    <property type="entry name" value="P-loop containing nucleoside triphosphate hydrolases"/>
    <property type="match status" value="2"/>
</dbReference>
<dbReference type="InterPro" id="IPR003439">
    <property type="entry name" value="ABC_transporter-like_ATP-bd"/>
</dbReference>
<feature type="compositionally biased region" description="Polar residues" evidence="10">
    <location>
        <begin position="785"/>
        <end position="802"/>
    </location>
</feature>
<dbReference type="GO" id="GO:0016887">
    <property type="term" value="F:ATP hydrolysis activity"/>
    <property type="evidence" value="ECO:0007669"/>
    <property type="project" value="InterPro"/>
</dbReference>
<evidence type="ECO:0000256" key="4">
    <source>
        <dbReference type="ARBA" id="ARBA00022692"/>
    </source>
</evidence>
<comment type="similarity">
    <text evidence="2">Belongs to the ABC transporter superfamily. ABCA family.</text>
</comment>
<dbReference type="OrthoDB" id="8061355at2759"/>
<evidence type="ECO:0000256" key="10">
    <source>
        <dbReference type="SAM" id="MobiDB-lite"/>
    </source>
</evidence>
<feature type="transmembrane region" description="Helical" evidence="11">
    <location>
        <begin position="230"/>
        <end position="253"/>
    </location>
</feature>
<protein>
    <submittedName>
        <fullName evidence="13">ABC transporter A family member 2</fullName>
    </submittedName>
</protein>
<dbReference type="FunFam" id="3.40.50.300:FF:001345">
    <property type="entry name" value="Related to ABC transporter"/>
    <property type="match status" value="1"/>
</dbReference>
<dbReference type="Pfam" id="PF12698">
    <property type="entry name" value="ABC2_membrane_3"/>
    <property type="match status" value="2"/>
</dbReference>
<keyword evidence="3" id="KW-0813">Transport</keyword>
<reference evidence="13 14" key="1">
    <citation type="submission" date="2015-04" db="EMBL/GenBank/DDBJ databases">
        <title>Genome sequence of Ceratocystis platani, a major pathogen of plane trees.</title>
        <authorList>
            <person name="Belbahri L."/>
        </authorList>
    </citation>
    <scope>NUCLEOTIDE SEQUENCE [LARGE SCALE GENOMIC DNA]</scope>
    <source>
        <strain evidence="13 14">CFO</strain>
    </source>
</reference>
<feature type="transmembrane region" description="Helical" evidence="11">
    <location>
        <begin position="315"/>
        <end position="339"/>
    </location>
</feature>
<evidence type="ECO:0000256" key="3">
    <source>
        <dbReference type="ARBA" id="ARBA00022448"/>
    </source>
</evidence>
<feature type="transmembrane region" description="Helical" evidence="11">
    <location>
        <begin position="20"/>
        <end position="45"/>
    </location>
</feature>
<dbReference type="SMART" id="SM00382">
    <property type="entry name" value="AAA"/>
    <property type="match status" value="2"/>
</dbReference>
<dbReference type="Proteomes" id="UP000034841">
    <property type="component" value="Unassembled WGS sequence"/>
</dbReference>
<dbReference type="GO" id="GO:0140359">
    <property type="term" value="F:ABC-type transporter activity"/>
    <property type="evidence" value="ECO:0007669"/>
    <property type="project" value="InterPro"/>
</dbReference>
<gene>
    <name evidence="13" type="primary">abcA2</name>
    <name evidence="13" type="ORF">CFO_g669</name>
</gene>
<dbReference type="PROSITE" id="PS50893">
    <property type="entry name" value="ABC_TRANSPORTER_2"/>
    <property type="match status" value="2"/>
</dbReference>
<evidence type="ECO:0000256" key="5">
    <source>
        <dbReference type="ARBA" id="ARBA00022737"/>
    </source>
</evidence>
<evidence type="ECO:0000256" key="2">
    <source>
        <dbReference type="ARBA" id="ARBA00008869"/>
    </source>
</evidence>
<evidence type="ECO:0000259" key="12">
    <source>
        <dbReference type="PROSITE" id="PS50893"/>
    </source>
</evidence>
<evidence type="ECO:0000256" key="11">
    <source>
        <dbReference type="SAM" id="Phobius"/>
    </source>
</evidence>
<comment type="caution">
    <text evidence="13">The sequence shown here is derived from an EMBL/GenBank/DDBJ whole genome shotgun (WGS) entry which is preliminary data.</text>
</comment>
<evidence type="ECO:0000256" key="1">
    <source>
        <dbReference type="ARBA" id="ARBA00004141"/>
    </source>
</evidence>
<dbReference type="InterPro" id="IPR026082">
    <property type="entry name" value="ABCA"/>
</dbReference>
<feature type="transmembrane region" description="Helical" evidence="11">
    <location>
        <begin position="1185"/>
        <end position="1206"/>
    </location>
</feature>
<dbReference type="InterPro" id="IPR003593">
    <property type="entry name" value="AAA+_ATPase"/>
</dbReference>
<accession>A0A0F8DMD9</accession>
<dbReference type="InterPro" id="IPR027417">
    <property type="entry name" value="P-loop_NTPase"/>
</dbReference>
<keyword evidence="9 11" id="KW-0472">Membrane</keyword>
<dbReference type="InterPro" id="IPR017871">
    <property type="entry name" value="ABC_transporter-like_CS"/>
</dbReference>
<dbReference type="InterPro" id="IPR013525">
    <property type="entry name" value="ABC2_TM"/>
</dbReference>
<feature type="transmembrane region" description="Helical" evidence="11">
    <location>
        <begin position="828"/>
        <end position="849"/>
    </location>
</feature>
<feature type="domain" description="ABC transporter" evidence="12">
    <location>
        <begin position="1248"/>
        <end position="1476"/>
    </location>
</feature>
<feature type="transmembrane region" description="Helical" evidence="11">
    <location>
        <begin position="346"/>
        <end position="363"/>
    </location>
</feature>
<dbReference type="CDD" id="cd03263">
    <property type="entry name" value="ABC_subfamily_A"/>
    <property type="match status" value="2"/>
</dbReference>
<feature type="domain" description="ABC transporter" evidence="12">
    <location>
        <begin position="481"/>
        <end position="704"/>
    </location>
</feature>
<keyword evidence="5" id="KW-0677">Repeat</keyword>
<proteinExistence type="inferred from homology"/>
<dbReference type="PANTHER" id="PTHR19229">
    <property type="entry name" value="ATP-BINDING CASSETTE TRANSPORTER SUBFAMILY A ABCA"/>
    <property type="match status" value="1"/>
</dbReference>
<dbReference type="PROSITE" id="PS00211">
    <property type="entry name" value="ABC_TRANSPORTER_1"/>
    <property type="match status" value="2"/>
</dbReference>
<evidence type="ECO:0000256" key="7">
    <source>
        <dbReference type="ARBA" id="ARBA00022840"/>
    </source>
</evidence>
<dbReference type="Pfam" id="PF00005">
    <property type="entry name" value="ABC_tran"/>
    <property type="match status" value="2"/>
</dbReference>
<feature type="transmembrane region" description="Helical" evidence="11">
    <location>
        <begin position="1141"/>
        <end position="1165"/>
    </location>
</feature>
<keyword evidence="4 11" id="KW-0812">Transmembrane</keyword>
<feature type="transmembrane region" description="Helical" evidence="11">
    <location>
        <begin position="1104"/>
        <end position="1129"/>
    </location>
</feature>
<feature type="transmembrane region" description="Helical" evidence="11">
    <location>
        <begin position="278"/>
        <end position="303"/>
    </location>
</feature>
<feature type="transmembrane region" description="Helical" evidence="11">
    <location>
        <begin position="369"/>
        <end position="393"/>
    </location>
</feature>
<evidence type="ECO:0000256" key="9">
    <source>
        <dbReference type="ARBA" id="ARBA00023136"/>
    </source>
</evidence>
<dbReference type="GO" id="GO:0016020">
    <property type="term" value="C:membrane"/>
    <property type="evidence" value="ECO:0007669"/>
    <property type="project" value="UniProtKB-SubCell"/>
</dbReference>
<evidence type="ECO:0000313" key="14">
    <source>
        <dbReference type="Proteomes" id="UP000034841"/>
    </source>
</evidence>
<dbReference type="EMBL" id="LBBL01000021">
    <property type="protein sequence ID" value="KKF97014.1"/>
    <property type="molecule type" value="Genomic_DNA"/>
</dbReference>
<evidence type="ECO:0000313" key="13">
    <source>
        <dbReference type="EMBL" id="KKF97014.1"/>
    </source>
</evidence>
<dbReference type="Gene3D" id="3.40.50.300">
    <property type="entry name" value="P-loop containing nucleotide triphosphate hydrolases"/>
    <property type="match status" value="2"/>
</dbReference>
<sequence>MATALRQIWALMSKNFRILLVRHLLGTIVIAFVSPIIITAVFSFAKNLFSSPAEYGVGSVRPIRSLPEALALAADDDRKTIAFVNNGLTGGDIDSVIGQISTIVASPNVRTVNLTDADDLAVLCRSSLRGVSRCYGAVEFHSSPSEGSGGTWNYTLRLDGALDATRIDIKKTDNDAETYVLPLKKAVDTAISSVDSDATTLPQAMDSLPYTDMTSKERDDEVTQNYQEAVINWMGVVLASGVLLITYHLTGFMTQEKETGMSRLIDSMMPVKKRWHSICMRMFAAHMSFSIINLPAWILGAIIMRQGVFTHTSPLIVILFQILAGLSMASFSVFASAFFKSAQISGNTTIIVAGGFAIMAQMLGDPNSATVAILSLIFPPCAYIFFVVLMSRFEYERIGASLIEKPPTGKGKFELVGIAFWVFLLIQTIVYPILGALLENRLYGPNSQARQIIVDPAEIEKRDMKDTALVIDRMSKVYTPSRFNTMLSCFQKPKGVVTAVNELSLNAGRGQIIVLLGANGSGKSTTLDAISGMHQPTSGSITIDGTGGLGIAPQKNVLWDDLTVEEHISIFNRLKSPNNQATKEEIRALIEAVDLGKKRTALSSTLSGGQKRKLQLGMMLTGGSAVCCVDEVSSGIDPLSRRKLWDILLAERGKRTIILTTHFLDEADLLADQIAVLSKGVLKAKGASAKLKDTLGGGYRVHVTTHGHINMTPEIRGVERVVAFDIVTYIAPSSALAAQVIRELENIGLNDYRFSGPTIEDVFLRMAEEIHQESVKGFHEGPPTHGNQSADGSNPDSRLRLTQGQPTGYFRQVAVLFRKRLTVLKTSWIPHFIAFVIPIIGALLTSLLIKDQNATGCAPSDSSDDEGNEADFKASDLGSLLLIGSSSAITDNVLRTYLDSGNTSFSRYGVVPSYTLVDTMAQFTSGIGQNYSSIAPGGLFIPSSSSDTATLAYKANDYITNALISQNTFNSLMSGLSINTQIESFATPWNPSMGDSLQLVLYMCIALVVSPAFFALYPNIERRALIRSFEYSNGVRPGALWLAYTAVDFLIFIASSVVVIVIWVAMSDAWFHVGYLFLIILLFGLASILLGYVASLFVKTQLGTYAYVAGFQFLVFAVYFIAYMSTLSFASVTKVDDQLLLVHYVASAFAPIGSIIRALFVALNVFSTTCDNQQLASNPVAIKYYGGPILYLVLQTILYTIILLSVDGGGTASWFRKVFSRGKTPGPGNDTEDGQYFELKEPGSSVGLQVQNLTKTFGKNTAVDNVSFDIRKGEVYALLGPNGAGKSTTISMIRGDLRPSGKYGGDVLVENFSVTRDLVSARANLGVCPQFDAIDRMTVKEHLEFYARVRGVPDMENSVSAIISAVGLGAFAARPAHALSGGNKRKLSLGIALMGNPGVVVLDEPSSGLDAAAKRIMWKTLQNTVPGRSILLTTHSMEEADALAGRIGIMAKRMLASGTIDELRARFGDALHIHLVSKTAPHTSDREMAQLQRWIQANLPDVVMQDKTYHGQTRFSVPARSVLAATGGPINGQASISAAGSAPSAIGRLLVLLEDNKDMLGIQHYSVSTTTLDQVFLAIVGEHDVQEENSGEHEKRAWWKRLLMK</sequence>
<feature type="transmembrane region" description="Helical" evidence="11">
    <location>
        <begin position="413"/>
        <end position="438"/>
    </location>
</feature>
<feature type="transmembrane region" description="Helical" evidence="11">
    <location>
        <begin position="1040"/>
        <end position="1066"/>
    </location>
</feature>